<dbReference type="Pfam" id="PF03237">
    <property type="entry name" value="Terminase_6N"/>
    <property type="match status" value="1"/>
</dbReference>
<dbReference type="InterPro" id="IPR035421">
    <property type="entry name" value="Terminase_6C"/>
</dbReference>
<dbReference type="EMBL" id="WPAF01000013">
    <property type="protein sequence ID" value="KAF0134052.1"/>
    <property type="molecule type" value="Genomic_DNA"/>
</dbReference>
<name>A0A833NWY0_UNCSA</name>
<reference evidence="3 4" key="1">
    <citation type="submission" date="2019-12" db="EMBL/GenBank/DDBJ databases">
        <authorList>
            <person name="Wolfe R."/>
            <person name="Danczak R."/>
            <person name="Wilkins M."/>
        </authorList>
    </citation>
    <scope>NUCLEOTIDE SEQUENCE [LARGE SCALE GENOMIC DNA]</scope>
    <source>
        <strain evidence="3">X2_MaxBin.013</strain>
    </source>
</reference>
<dbReference type="InterPro" id="IPR027417">
    <property type="entry name" value="P-loop_NTPase"/>
</dbReference>
<accession>A0A833NWY0</accession>
<sequence length="459" mass="52398">MVKITIPYSPHHYQALFHGCPVRHRALIAGVRGGKTVAGANEAIRLSLSKPRQFGWIIAPTYPMLTVARDELFKWLPKEVVKSHNKTEKRLTLINGTTIEFKSADDPDSLRGRGLNFAWIDEGAYISENAWRVIYTRLADRQGRAFITTTPKGKNWIFDFFKKAEKFPDEYAAIFFKSVDNPYFPPEEIDKAKAELPSLYFNQEYCADFIDELGWFRYEWLAQCFDESLCLQDRDTRGLKTFQGVDLALSADGDYFVIVTLGIDEGENRIILDIFRKKGLSPKALREAIIERAKAFKPRLIFVENNAFQDSIRQDLVEMTSLPIKGFTTGKQKADPTFGVPSLSILFENKKIKIPRGDKRSIELTDVLVDELLRYPSAHTGDVLMALWFANEAVRGKGRSLFLWVEPEPVQTIEMPPASQPAKTIKQLHEEERIGLKSGKLRQSDLISGFPDRILYGFY</sequence>
<comment type="caution">
    <text evidence="3">The sequence shown here is derived from an EMBL/GenBank/DDBJ whole genome shotgun (WGS) entry which is preliminary data.</text>
</comment>
<protein>
    <recommendedName>
        <fullName evidence="2">Terminase large subunit gp17-like C-terminal domain-containing protein</fullName>
    </recommendedName>
</protein>
<dbReference type="Gene3D" id="3.30.420.240">
    <property type="match status" value="1"/>
</dbReference>
<keyword evidence="1" id="KW-1188">Viral release from host cell</keyword>
<dbReference type="Proteomes" id="UP000488506">
    <property type="component" value="Unassembled WGS sequence"/>
</dbReference>
<organism evidence="3 4">
    <name type="scientific">Candidatus Saganbacteria bacterium</name>
    <dbReference type="NCBI Taxonomy" id="2575572"/>
    <lineage>
        <taxon>Bacteria</taxon>
        <taxon>Bacillati</taxon>
        <taxon>Saganbacteria</taxon>
    </lineage>
</organism>
<evidence type="ECO:0000313" key="4">
    <source>
        <dbReference type="Proteomes" id="UP000488506"/>
    </source>
</evidence>
<evidence type="ECO:0000313" key="3">
    <source>
        <dbReference type="EMBL" id="KAF0134052.1"/>
    </source>
</evidence>
<gene>
    <name evidence="3" type="ORF">FD145_906</name>
</gene>
<dbReference type="Gene3D" id="3.40.50.300">
    <property type="entry name" value="P-loop containing nucleotide triphosphate hydrolases"/>
    <property type="match status" value="1"/>
</dbReference>
<dbReference type="Pfam" id="PF17289">
    <property type="entry name" value="Terminase_6C"/>
    <property type="match status" value="1"/>
</dbReference>
<dbReference type="AlphaFoldDB" id="A0A833NWY0"/>
<feature type="domain" description="Terminase large subunit gp17-like C-terminal" evidence="2">
    <location>
        <begin position="244"/>
        <end position="364"/>
    </location>
</feature>
<proteinExistence type="predicted"/>
<evidence type="ECO:0000256" key="1">
    <source>
        <dbReference type="ARBA" id="ARBA00022612"/>
    </source>
</evidence>
<evidence type="ECO:0000259" key="2">
    <source>
        <dbReference type="Pfam" id="PF17289"/>
    </source>
</evidence>